<dbReference type="Proteomes" id="UP001454036">
    <property type="component" value="Unassembled WGS sequence"/>
</dbReference>
<comment type="caution">
    <text evidence="2">The sequence shown here is derived from an EMBL/GenBank/DDBJ whole genome shotgun (WGS) entry which is preliminary data.</text>
</comment>
<feature type="region of interest" description="Disordered" evidence="1">
    <location>
        <begin position="18"/>
        <end position="56"/>
    </location>
</feature>
<sequence>MQHLDLVSYSNNILSKQGGVPNSESVLGEASSSDTAHVLPSTHGVVNHQRQSTRNRQPAKWMNDYVLNSISTDCALPQFSTSHMDFLAKLLVIPEPHTYKEASQHIEWQAAMDAEIQALETNKTWIIADLPDGHKPIGCKWVYKPDGSVDKCKVSGQGIQSSRRHRLF</sequence>
<reference evidence="2 3" key="1">
    <citation type="submission" date="2024-01" db="EMBL/GenBank/DDBJ databases">
        <title>The complete chloroplast genome sequence of Lithospermum erythrorhizon: insights into the phylogenetic relationship among Boraginaceae species and the maternal lineages of purple gromwells.</title>
        <authorList>
            <person name="Okada T."/>
            <person name="Watanabe K."/>
        </authorList>
    </citation>
    <scope>NUCLEOTIDE SEQUENCE [LARGE SCALE GENOMIC DNA]</scope>
</reference>
<keyword evidence="3" id="KW-1185">Reference proteome</keyword>
<evidence type="ECO:0008006" key="4">
    <source>
        <dbReference type="Google" id="ProtNLM"/>
    </source>
</evidence>
<dbReference type="AlphaFoldDB" id="A0AAV3R6L9"/>
<accession>A0AAV3R6L9</accession>
<protein>
    <recommendedName>
        <fullName evidence="4">Mitochondrial protein</fullName>
    </recommendedName>
</protein>
<proteinExistence type="predicted"/>
<feature type="compositionally biased region" description="Polar residues" evidence="1">
    <location>
        <begin position="18"/>
        <end position="35"/>
    </location>
</feature>
<dbReference type="EMBL" id="BAABME010007477">
    <property type="protein sequence ID" value="GAA0170986.1"/>
    <property type="molecule type" value="Genomic_DNA"/>
</dbReference>
<gene>
    <name evidence="2" type="ORF">LIER_25130</name>
</gene>
<organism evidence="2 3">
    <name type="scientific">Lithospermum erythrorhizon</name>
    <name type="common">Purple gromwell</name>
    <name type="synonym">Lithospermum officinale var. erythrorhizon</name>
    <dbReference type="NCBI Taxonomy" id="34254"/>
    <lineage>
        <taxon>Eukaryota</taxon>
        <taxon>Viridiplantae</taxon>
        <taxon>Streptophyta</taxon>
        <taxon>Embryophyta</taxon>
        <taxon>Tracheophyta</taxon>
        <taxon>Spermatophyta</taxon>
        <taxon>Magnoliopsida</taxon>
        <taxon>eudicotyledons</taxon>
        <taxon>Gunneridae</taxon>
        <taxon>Pentapetalae</taxon>
        <taxon>asterids</taxon>
        <taxon>lamiids</taxon>
        <taxon>Boraginales</taxon>
        <taxon>Boraginaceae</taxon>
        <taxon>Boraginoideae</taxon>
        <taxon>Lithospermeae</taxon>
        <taxon>Lithospermum</taxon>
    </lineage>
</organism>
<evidence type="ECO:0000313" key="3">
    <source>
        <dbReference type="Proteomes" id="UP001454036"/>
    </source>
</evidence>
<name>A0AAV3R6L9_LITER</name>
<evidence type="ECO:0000313" key="2">
    <source>
        <dbReference type="EMBL" id="GAA0170986.1"/>
    </source>
</evidence>
<evidence type="ECO:0000256" key="1">
    <source>
        <dbReference type="SAM" id="MobiDB-lite"/>
    </source>
</evidence>